<protein>
    <recommendedName>
        <fullName evidence="1">RNase H type-1 domain-containing protein</fullName>
    </recommendedName>
</protein>
<name>A0A7J8W5P3_9ROSI</name>
<gene>
    <name evidence="2" type="ORF">Goklo_029237</name>
</gene>
<keyword evidence="3" id="KW-1185">Reference proteome</keyword>
<evidence type="ECO:0000259" key="1">
    <source>
        <dbReference type="Pfam" id="PF13456"/>
    </source>
</evidence>
<dbReference type="Proteomes" id="UP000593573">
    <property type="component" value="Unassembled WGS sequence"/>
</dbReference>
<sequence length="307" mass="35393">KVEVVTHTFQLAIAQRILQIPLATTDSEDLLVWKGEPSGEFSKIMAITTSIKNSTLDLEDFLELHSYISQSTLQTFNHKREMSSMWFRGRKQSPQIRILEHGLLGSSKKGTNEQCKVFCCALWAIWNSRNQLVHERKIVSGRDLVHRIKAYLAEIETVGMEKLTLKTVEVQRHWEARTQDTIHFVAAFDTNRYRSVSGVIVRDWRGELRALKTTLHSNISSLFLTVIKKCQATGMDKSIIGVVIRDIQKHSSRFQEIIFQFIQKSENYQAHKLAKETLEKGEERNLVGTERICNEKLLQEELARNPD</sequence>
<dbReference type="InterPro" id="IPR002156">
    <property type="entry name" value="RNaseH_domain"/>
</dbReference>
<reference evidence="2 3" key="1">
    <citation type="journal article" date="2019" name="Genome Biol. Evol.">
        <title>Insights into the evolution of the New World diploid cottons (Gossypium, subgenus Houzingenia) based on genome sequencing.</title>
        <authorList>
            <person name="Grover C.E."/>
            <person name="Arick M.A. 2nd"/>
            <person name="Thrash A."/>
            <person name="Conover J.L."/>
            <person name="Sanders W.S."/>
            <person name="Peterson D.G."/>
            <person name="Frelichowski J.E."/>
            <person name="Scheffler J.A."/>
            <person name="Scheffler B.E."/>
            <person name="Wendel J.F."/>
        </authorList>
    </citation>
    <scope>NUCLEOTIDE SEQUENCE [LARGE SCALE GENOMIC DNA]</scope>
    <source>
        <strain evidence="2">57</strain>
        <tissue evidence="2">Leaf</tissue>
    </source>
</reference>
<accession>A0A7J8W5P3</accession>
<dbReference type="EMBL" id="JABFAB010236438">
    <property type="protein sequence ID" value="MBA0670397.1"/>
    <property type="molecule type" value="Genomic_DNA"/>
</dbReference>
<evidence type="ECO:0000313" key="3">
    <source>
        <dbReference type="Proteomes" id="UP000593573"/>
    </source>
</evidence>
<dbReference type="GO" id="GO:0003676">
    <property type="term" value="F:nucleic acid binding"/>
    <property type="evidence" value="ECO:0007669"/>
    <property type="project" value="InterPro"/>
</dbReference>
<dbReference type="AlphaFoldDB" id="A0A7J8W5P3"/>
<organism evidence="2 3">
    <name type="scientific">Gossypium klotzschianum</name>
    <dbReference type="NCBI Taxonomy" id="34286"/>
    <lineage>
        <taxon>Eukaryota</taxon>
        <taxon>Viridiplantae</taxon>
        <taxon>Streptophyta</taxon>
        <taxon>Embryophyta</taxon>
        <taxon>Tracheophyta</taxon>
        <taxon>Spermatophyta</taxon>
        <taxon>Magnoliopsida</taxon>
        <taxon>eudicotyledons</taxon>
        <taxon>Gunneridae</taxon>
        <taxon>Pentapetalae</taxon>
        <taxon>rosids</taxon>
        <taxon>malvids</taxon>
        <taxon>Malvales</taxon>
        <taxon>Malvaceae</taxon>
        <taxon>Malvoideae</taxon>
        <taxon>Gossypium</taxon>
    </lineage>
</organism>
<feature type="domain" description="RNase H type-1" evidence="1">
    <location>
        <begin position="233"/>
        <end position="276"/>
    </location>
</feature>
<dbReference type="GO" id="GO:0004523">
    <property type="term" value="F:RNA-DNA hybrid ribonuclease activity"/>
    <property type="evidence" value="ECO:0007669"/>
    <property type="project" value="InterPro"/>
</dbReference>
<proteinExistence type="predicted"/>
<evidence type="ECO:0000313" key="2">
    <source>
        <dbReference type="EMBL" id="MBA0670397.1"/>
    </source>
</evidence>
<comment type="caution">
    <text evidence="2">The sequence shown here is derived from an EMBL/GenBank/DDBJ whole genome shotgun (WGS) entry which is preliminary data.</text>
</comment>
<dbReference type="OrthoDB" id="1938246at2759"/>
<feature type="non-terminal residue" evidence="2">
    <location>
        <position position="307"/>
    </location>
</feature>
<dbReference type="Pfam" id="PF13456">
    <property type="entry name" value="RVT_3"/>
    <property type="match status" value="1"/>
</dbReference>